<feature type="binding site" evidence="5">
    <location>
        <position position="95"/>
    </location>
    <ligand>
        <name>substrate</name>
    </ligand>
</feature>
<dbReference type="Proteomes" id="UP000032233">
    <property type="component" value="Unassembled WGS sequence"/>
</dbReference>
<feature type="domain" description="Glutamate/phenylalanine/leucine/valine/L-tryptophan dehydrogenase C-terminal" evidence="8">
    <location>
        <begin position="183"/>
        <end position="414"/>
    </location>
</feature>
<keyword evidence="5" id="KW-0547">Nucleotide-binding</keyword>
<feature type="active site" description="Proton donor" evidence="4">
    <location>
        <position position="107"/>
    </location>
</feature>
<dbReference type="Gene3D" id="3.40.50.720">
    <property type="entry name" value="NAD(P)-binding Rossmann-like Domain"/>
    <property type="match status" value="1"/>
</dbReference>
<dbReference type="SUPFAM" id="SSF51735">
    <property type="entry name" value="NAD(P)-binding Rossmann-fold domains"/>
    <property type="match status" value="1"/>
</dbReference>
<comment type="similarity">
    <text evidence="1 3 7">Belongs to the Glu/Leu/Phe/Val dehydrogenases family.</text>
</comment>
<dbReference type="Pfam" id="PF00208">
    <property type="entry name" value="ELFV_dehydrog"/>
    <property type="match status" value="1"/>
</dbReference>
<dbReference type="InParanoid" id="A0A0D2K1R4"/>
<dbReference type="STRING" id="1429043.X474_02960"/>
<feature type="site" description="Important for catalysis" evidence="6">
    <location>
        <position position="146"/>
    </location>
</feature>
<dbReference type="AlphaFoldDB" id="A0A0D2K1R4"/>
<dbReference type="CDD" id="cd01076">
    <property type="entry name" value="NAD_bind_1_Glu_DH"/>
    <property type="match status" value="1"/>
</dbReference>
<dbReference type="SUPFAM" id="SSF53223">
    <property type="entry name" value="Aminoacid dehydrogenase-like, N-terminal domain"/>
    <property type="match status" value="1"/>
</dbReference>
<dbReference type="Pfam" id="PF02812">
    <property type="entry name" value="ELFV_dehydrog_N"/>
    <property type="match status" value="1"/>
</dbReference>
<evidence type="ECO:0000256" key="5">
    <source>
        <dbReference type="PIRSR" id="PIRSR000185-2"/>
    </source>
</evidence>
<gene>
    <name evidence="9" type="ORF">X474_02960</name>
</gene>
<evidence type="ECO:0000313" key="10">
    <source>
        <dbReference type="Proteomes" id="UP000032233"/>
    </source>
</evidence>
<evidence type="ECO:0000256" key="7">
    <source>
        <dbReference type="RuleBase" id="RU004417"/>
    </source>
</evidence>
<dbReference type="OrthoDB" id="9803297at2"/>
<evidence type="ECO:0000256" key="1">
    <source>
        <dbReference type="ARBA" id="ARBA00006382"/>
    </source>
</evidence>
<dbReference type="InterPro" id="IPR046346">
    <property type="entry name" value="Aminoacid_DH-like_N_sf"/>
</dbReference>
<dbReference type="PRINTS" id="PR00082">
    <property type="entry name" value="GLFDHDRGNASE"/>
</dbReference>
<dbReference type="InterPro" id="IPR014362">
    <property type="entry name" value="Glu_DH"/>
</dbReference>
<dbReference type="InterPro" id="IPR036291">
    <property type="entry name" value="NAD(P)-bd_dom_sf"/>
</dbReference>
<organism evidence="9 10">
    <name type="scientific">Dethiosulfatarculus sandiegensis</name>
    <dbReference type="NCBI Taxonomy" id="1429043"/>
    <lineage>
        <taxon>Bacteria</taxon>
        <taxon>Pseudomonadati</taxon>
        <taxon>Thermodesulfobacteriota</taxon>
        <taxon>Desulfarculia</taxon>
        <taxon>Desulfarculales</taxon>
        <taxon>Desulfarculaceae</taxon>
        <taxon>Dethiosulfatarculus</taxon>
    </lineage>
</organism>
<dbReference type="PIRSF" id="PIRSF000185">
    <property type="entry name" value="Glu_DH"/>
    <property type="match status" value="1"/>
</dbReference>
<dbReference type="PANTHER" id="PTHR11606">
    <property type="entry name" value="GLUTAMATE DEHYDROGENASE"/>
    <property type="match status" value="1"/>
</dbReference>
<dbReference type="RefSeq" id="WP_044346562.1">
    <property type="nucleotide sequence ID" value="NZ_AZAC01000002.1"/>
</dbReference>
<evidence type="ECO:0000256" key="2">
    <source>
        <dbReference type="ARBA" id="ARBA00023002"/>
    </source>
</evidence>
<dbReference type="PANTHER" id="PTHR11606:SF13">
    <property type="entry name" value="GLUTAMATE DEHYDROGENASE 1, MITOCHONDRIAL"/>
    <property type="match status" value="1"/>
</dbReference>
<evidence type="ECO:0000256" key="6">
    <source>
        <dbReference type="PIRSR" id="PIRSR000185-3"/>
    </source>
</evidence>
<dbReference type="InterPro" id="IPR006097">
    <property type="entry name" value="Glu/Leu/Phe/Val/Trp_DH_dimer"/>
</dbReference>
<dbReference type="GO" id="GO:0004352">
    <property type="term" value="F:glutamate dehydrogenase (NAD+) activity"/>
    <property type="evidence" value="ECO:0007669"/>
    <property type="project" value="TreeGrafter"/>
</dbReference>
<dbReference type="SMART" id="SM00839">
    <property type="entry name" value="ELFV_dehydrog"/>
    <property type="match status" value="1"/>
</dbReference>
<dbReference type="InterPro" id="IPR006095">
    <property type="entry name" value="Glu/Leu/Phe/Val/Trp_DH"/>
</dbReference>
<evidence type="ECO:0000256" key="3">
    <source>
        <dbReference type="PIRNR" id="PIRNR000185"/>
    </source>
</evidence>
<dbReference type="InterPro" id="IPR033922">
    <property type="entry name" value="NAD_bind_Glu_DH"/>
</dbReference>
<keyword evidence="5" id="KW-0520">NAD</keyword>
<dbReference type="GO" id="GO:0006538">
    <property type="term" value="P:L-glutamate catabolic process"/>
    <property type="evidence" value="ECO:0007669"/>
    <property type="project" value="TreeGrafter"/>
</dbReference>
<keyword evidence="2 3" id="KW-0560">Oxidoreductase</keyword>
<comment type="caution">
    <text evidence="9">The sequence shown here is derived from an EMBL/GenBank/DDBJ whole genome shotgun (WGS) entry which is preliminary data.</text>
</comment>
<sequence length="416" mass="44376">MEKNKHDVFEEAVKTLKKAGEIGGIGENAMAFLEEPKRIQQFRIPLKKDDGSFQVFEGCRVHYNDAIGPVRNGTRIRPEFNVAEAKALGLFMTIKHAVADIPAGGAKGGIRADVGKLTQREMETLVRSYIRALNPKGPWSDVPGADIGTGQQAMSWMLDEYEQLTGHHCPSAINDKPTSLGGSLGGEEATGRGVFLTMREALKDMGKPVEGCRAVLQGFGQVGVAFADMLVASGGELVAASDITGGVTNSEGLDLAALKAHVAETGGVAGFSGGSPVGIDELFTLDCDVVAPCAVHNVIHEENAPLIKAKLIVEGANGPVTTGADEILHKMGVMVVPDVVANSGGVIVCHFERTQGLSDQYWDLETVYQKLEMRITKAYRQSAEAAKQAGGASLRHGAWIFALKRVEEAMQLRGWI</sequence>
<dbReference type="EMBL" id="AZAC01000002">
    <property type="protein sequence ID" value="KIX15625.1"/>
    <property type="molecule type" value="Genomic_DNA"/>
</dbReference>
<dbReference type="FunCoup" id="A0A0D2K1R4">
    <property type="interactions" value="463"/>
</dbReference>
<evidence type="ECO:0000313" key="9">
    <source>
        <dbReference type="EMBL" id="KIX15625.1"/>
    </source>
</evidence>
<dbReference type="GO" id="GO:0000166">
    <property type="term" value="F:nucleotide binding"/>
    <property type="evidence" value="ECO:0007669"/>
    <property type="project" value="UniProtKB-KW"/>
</dbReference>
<accession>A0A0D2K1R4</accession>
<protein>
    <recommendedName>
        <fullName evidence="3">Glutamate dehydrogenase</fullName>
    </recommendedName>
</protein>
<evidence type="ECO:0000259" key="8">
    <source>
        <dbReference type="SMART" id="SM00839"/>
    </source>
</evidence>
<evidence type="ECO:0000256" key="4">
    <source>
        <dbReference type="PIRSR" id="PIRSR000185-1"/>
    </source>
</evidence>
<feature type="binding site" evidence="5">
    <location>
        <position position="190"/>
    </location>
    <ligand>
        <name>NAD(+)</name>
        <dbReference type="ChEBI" id="CHEBI:57540"/>
    </ligand>
</feature>
<reference evidence="9 10" key="1">
    <citation type="submission" date="2013-11" db="EMBL/GenBank/DDBJ databases">
        <title>Metagenomic analysis of a methanogenic consortium involved in long chain n-alkane degradation.</title>
        <authorList>
            <person name="Davidova I.A."/>
            <person name="Callaghan A.V."/>
            <person name="Wawrik B."/>
            <person name="Pruitt S."/>
            <person name="Marks C."/>
            <person name="Duncan K.E."/>
            <person name="Suflita J.M."/>
        </authorList>
    </citation>
    <scope>NUCLEOTIDE SEQUENCE [LARGE SCALE GENOMIC DNA]</scope>
    <source>
        <strain evidence="9 10">SPR</strain>
    </source>
</reference>
<proteinExistence type="inferred from homology"/>
<dbReference type="Gene3D" id="3.40.50.10860">
    <property type="entry name" value="Leucine Dehydrogenase, chain A, domain 1"/>
    <property type="match status" value="1"/>
</dbReference>
<dbReference type="InterPro" id="IPR006096">
    <property type="entry name" value="Glu/Leu/Phe/Val/Trp_DH_C"/>
</dbReference>
<name>A0A0D2K1R4_9BACT</name>
<keyword evidence="10" id="KW-1185">Reference proteome</keyword>